<feature type="region of interest" description="Disordered" evidence="1">
    <location>
        <begin position="1"/>
        <end position="67"/>
    </location>
</feature>
<evidence type="ECO:0000256" key="1">
    <source>
        <dbReference type="SAM" id="MobiDB-lite"/>
    </source>
</evidence>
<dbReference type="OrthoDB" id="5569911at2759"/>
<comment type="caution">
    <text evidence="2">The sequence shown here is derived from an EMBL/GenBank/DDBJ whole genome shotgun (WGS) entry which is preliminary data.</text>
</comment>
<proteinExistence type="predicted"/>
<dbReference type="AlphaFoldDB" id="A0A5N6KL73"/>
<protein>
    <submittedName>
        <fullName evidence="2">Uncharacterized protein</fullName>
    </submittedName>
</protein>
<keyword evidence="3" id="KW-1185">Reference proteome</keyword>
<feature type="compositionally biased region" description="Basic and acidic residues" evidence="1">
    <location>
        <begin position="1"/>
        <end position="11"/>
    </location>
</feature>
<organism evidence="2 3">
    <name type="scientific">Monilinia laxa</name>
    <name type="common">Brown rot fungus</name>
    <name type="synonym">Sclerotinia laxa</name>
    <dbReference type="NCBI Taxonomy" id="61186"/>
    <lineage>
        <taxon>Eukaryota</taxon>
        <taxon>Fungi</taxon>
        <taxon>Dikarya</taxon>
        <taxon>Ascomycota</taxon>
        <taxon>Pezizomycotina</taxon>
        <taxon>Leotiomycetes</taxon>
        <taxon>Helotiales</taxon>
        <taxon>Sclerotiniaceae</taxon>
        <taxon>Monilinia</taxon>
    </lineage>
</organism>
<evidence type="ECO:0000313" key="3">
    <source>
        <dbReference type="Proteomes" id="UP000326757"/>
    </source>
</evidence>
<dbReference type="EMBL" id="VIGI01000001">
    <property type="protein sequence ID" value="KAB8304543.1"/>
    <property type="molecule type" value="Genomic_DNA"/>
</dbReference>
<accession>A0A5N6KL73</accession>
<name>A0A5N6KL73_MONLA</name>
<evidence type="ECO:0000313" key="2">
    <source>
        <dbReference type="EMBL" id="KAB8304543.1"/>
    </source>
</evidence>
<sequence>MPSRGERDQLVSRKRKSMASQDLGYGEFDGQDDDYGNDRRAAKDRKENRESRDSDYGVKERRAAGRRYDVQAPDTSIVLEGYRADILNGFEEPQARYNPVSCIACIFLLCGWGSRKSLKTDVRRDGTGKCGASAKFDATQYQ</sequence>
<gene>
    <name evidence="2" type="ORF">EYC80_003928</name>
</gene>
<dbReference type="Proteomes" id="UP000326757">
    <property type="component" value="Unassembled WGS sequence"/>
</dbReference>
<feature type="compositionally biased region" description="Basic and acidic residues" evidence="1">
    <location>
        <begin position="36"/>
        <end position="67"/>
    </location>
</feature>
<reference evidence="2 3" key="1">
    <citation type="submission" date="2019-06" db="EMBL/GenBank/DDBJ databases">
        <title>Genome Sequence of the Brown Rot Fungal Pathogen Monilinia laxa.</title>
        <authorList>
            <person name="De Miccolis Angelini R.M."/>
            <person name="Landi L."/>
            <person name="Abate D."/>
            <person name="Pollastro S."/>
            <person name="Romanazzi G."/>
            <person name="Faretra F."/>
        </authorList>
    </citation>
    <scope>NUCLEOTIDE SEQUENCE [LARGE SCALE GENOMIC DNA]</scope>
    <source>
        <strain evidence="2 3">Mlax316</strain>
    </source>
</reference>